<dbReference type="Pfam" id="PF14291">
    <property type="entry name" value="DUF4371"/>
    <property type="match status" value="1"/>
</dbReference>
<dbReference type="EMBL" id="JAVRJZ010000009">
    <property type="protein sequence ID" value="KAK2719015.1"/>
    <property type="molecule type" value="Genomic_DNA"/>
</dbReference>
<keyword evidence="4" id="KW-1185">Reference proteome</keyword>
<dbReference type="SUPFAM" id="SSF53098">
    <property type="entry name" value="Ribonuclease H-like"/>
    <property type="match status" value="1"/>
</dbReference>
<organism evidence="3 4">
    <name type="scientific">Artemia franciscana</name>
    <name type="common">Brine shrimp</name>
    <name type="synonym">Artemia sanfranciscana</name>
    <dbReference type="NCBI Taxonomy" id="6661"/>
    <lineage>
        <taxon>Eukaryota</taxon>
        <taxon>Metazoa</taxon>
        <taxon>Ecdysozoa</taxon>
        <taxon>Arthropoda</taxon>
        <taxon>Crustacea</taxon>
        <taxon>Branchiopoda</taxon>
        <taxon>Anostraca</taxon>
        <taxon>Artemiidae</taxon>
        <taxon>Artemia</taxon>
    </lineage>
</organism>
<feature type="compositionally biased region" description="Basic residues" evidence="1">
    <location>
        <begin position="73"/>
        <end position="82"/>
    </location>
</feature>
<evidence type="ECO:0000313" key="4">
    <source>
        <dbReference type="Proteomes" id="UP001187531"/>
    </source>
</evidence>
<proteinExistence type="predicted"/>
<comment type="caution">
    <text evidence="3">The sequence shown here is derived from an EMBL/GenBank/DDBJ whole genome shotgun (WGS) entry which is preliminary data.</text>
</comment>
<dbReference type="PANTHER" id="PTHR37162">
    <property type="entry name" value="HAT FAMILY DIMERISATION DOMAINCONTAINING PROTEIN-RELATED"/>
    <property type="match status" value="1"/>
</dbReference>
<accession>A0AA88HZX7</accession>
<feature type="region of interest" description="Disordered" evidence="1">
    <location>
        <begin position="1"/>
        <end position="82"/>
    </location>
</feature>
<feature type="domain" description="DUF4371" evidence="2">
    <location>
        <begin position="178"/>
        <end position="270"/>
    </location>
</feature>
<dbReference type="InterPro" id="IPR025398">
    <property type="entry name" value="DUF4371"/>
</dbReference>
<dbReference type="Proteomes" id="UP001187531">
    <property type="component" value="Unassembled WGS sequence"/>
</dbReference>
<evidence type="ECO:0000256" key="1">
    <source>
        <dbReference type="SAM" id="MobiDB-lite"/>
    </source>
</evidence>
<evidence type="ECO:0000259" key="2">
    <source>
        <dbReference type="Pfam" id="PF14291"/>
    </source>
</evidence>
<protein>
    <recommendedName>
        <fullName evidence="2">DUF4371 domain-containing protein</fullName>
    </recommendedName>
</protein>
<reference evidence="3" key="1">
    <citation type="submission" date="2023-07" db="EMBL/GenBank/DDBJ databases">
        <title>Chromosome-level genome assembly of Artemia franciscana.</title>
        <authorList>
            <person name="Jo E."/>
        </authorList>
    </citation>
    <scope>NUCLEOTIDE SEQUENCE</scope>
    <source>
        <tissue evidence="3">Whole body</tissue>
    </source>
</reference>
<evidence type="ECO:0000313" key="3">
    <source>
        <dbReference type="EMBL" id="KAK2719015.1"/>
    </source>
</evidence>
<dbReference type="InterPro" id="IPR012337">
    <property type="entry name" value="RNaseH-like_sf"/>
</dbReference>
<feature type="compositionally biased region" description="Low complexity" evidence="1">
    <location>
        <begin position="21"/>
        <end position="38"/>
    </location>
</feature>
<gene>
    <name evidence="3" type="ORF">QYM36_006138</name>
</gene>
<dbReference type="AlphaFoldDB" id="A0AA88HZX7"/>
<sequence>MKQSTLTQFLAKKNENKSDSSSDSELVVKLDSSPSSSESSDDEETSESSSTDNQEARKRKGSLKPNKQSTNQKKPKISNKPIKIKNRNKFCDKWKMDPELGGFISKSDMNSQHAHFKDAELRLAGRVAKEDISIRKTDSLLQVMKLCFPNDGICQALASSKTKTTGIIKNVIATEEKVQLANWLRNNKFAIIVDESTDKSWAKVLVIIAKYVDTNYNVREDFLGLVDVNDASSAGQKNLIMKCLSDLGIPIQNLMGIGFDNASVNTGSVKGLGVLLKEEVPNLFILGCTSHSLALCAAYAAKKLPESLEVFIHDIVNYIASSPKRQDELKNSNMSKKVQEDVLHCRSRSLYSKRAAYAAQGKIDLDKIGCLESES</sequence>
<dbReference type="PANTHER" id="PTHR37162:SF1">
    <property type="entry name" value="BED-TYPE DOMAIN-CONTAINING PROTEIN"/>
    <property type="match status" value="1"/>
</dbReference>
<name>A0AA88HZX7_ARTSF</name>